<dbReference type="RefSeq" id="WP_194110380.1">
    <property type="nucleotide sequence ID" value="NZ_JADFFL010000002.1"/>
</dbReference>
<keyword evidence="2" id="KW-1185">Reference proteome</keyword>
<accession>A0A929KWF6</accession>
<gene>
    <name evidence="1" type="ORF">IRJ16_04725</name>
</gene>
<dbReference type="Proteomes" id="UP000622475">
    <property type="component" value="Unassembled WGS sequence"/>
</dbReference>
<proteinExistence type="predicted"/>
<dbReference type="EMBL" id="JADFFL010000002">
    <property type="protein sequence ID" value="MBE9661178.1"/>
    <property type="molecule type" value="Genomic_DNA"/>
</dbReference>
<sequence>MKPFITILTAMVMLMSCKDKEEKLKDQMMPLLTDIIKQDSLVSKIDSLRIFKIDTLTELDIQERMMHRVRANIDHFQKLSDNSLEIAKLKMSQAQSSISSMKLSQAIDAYDLADIERDNAEKYAEESKDEAQQAKAYSDSSQKYIKLLEDHAALRRAHRIDSVKFKGYIARFKLLGADKDNAAVKLDSMYVFFNENLRVIKGF</sequence>
<evidence type="ECO:0000313" key="1">
    <source>
        <dbReference type="EMBL" id="MBE9661178.1"/>
    </source>
</evidence>
<evidence type="ECO:0000313" key="2">
    <source>
        <dbReference type="Proteomes" id="UP000622475"/>
    </source>
</evidence>
<organism evidence="1 2">
    <name type="scientific">Mucilaginibacter myungsuensis</name>
    <dbReference type="NCBI Taxonomy" id="649104"/>
    <lineage>
        <taxon>Bacteria</taxon>
        <taxon>Pseudomonadati</taxon>
        <taxon>Bacteroidota</taxon>
        <taxon>Sphingobacteriia</taxon>
        <taxon>Sphingobacteriales</taxon>
        <taxon>Sphingobacteriaceae</taxon>
        <taxon>Mucilaginibacter</taxon>
    </lineage>
</organism>
<comment type="caution">
    <text evidence="1">The sequence shown here is derived from an EMBL/GenBank/DDBJ whole genome shotgun (WGS) entry which is preliminary data.</text>
</comment>
<protein>
    <recommendedName>
        <fullName evidence="3">Lipoprotein</fullName>
    </recommendedName>
</protein>
<reference evidence="1" key="1">
    <citation type="submission" date="2020-10" db="EMBL/GenBank/DDBJ databases">
        <title>Mucilaginibacter mali sp. nov., isolated from rhizosphere soil of apple orchard.</title>
        <authorList>
            <person name="Lee J.-S."/>
            <person name="Kim H.S."/>
            <person name="Kim J.-S."/>
        </authorList>
    </citation>
    <scope>NUCLEOTIDE SEQUENCE</scope>
    <source>
        <strain evidence="1">KCTC 22746</strain>
    </source>
</reference>
<dbReference type="AlphaFoldDB" id="A0A929KWF6"/>
<dbReference type="PROSITE" id="PS51257">
    <property type="entry name" value="PROKAR_LIPOPROTEIN"/>
    <property type="match status" value="1"/>
</dbReference>
<name>A0A929KWF6_9SPHI</name>
<evidence type="ECO:0008006" key="3">
    <source>
        <dbReference type="Google" id="ProtNLM"/>
    </source>
</evidence>